<dbReference type="Proteomes" id="UP000625711">
    <property type="component" value="Unassembled WGS sequence"/>
</dbReference>
<reference evidence="2" key="1">
    <citation type="submission" date="2020-08" db="EMBL/GenBank/DDBJ databases">
        <title>Genome sequencing and assembly of the red palm weevil Rhynchophorus ferrugineus.</title>
        <authorList>
            <person name="Dias G.B."/>
            <person name="Bergman C.M."/>
            <person name="Manee M."/>
        </authorList>
    </citation>
    <scope>NUCLEOTIDE SEQUENCE</scope>
    <source>
        <strain evidence="2">AA-2017</strain>
        <tissue evidence="2">Whole larva</tissue>
    </source>
</reference>
<feature type="compositionally biased region" description="Basic and acidic residues" evidence="1">
    <location>
        <begin position="44"/>
        <end position="57"/>
    </location>
</feature>
<comment type="caution">
    <text evidence="2">The sequence shown here is derived from an EMBL/GenBank/DDBJ whole genome shotgun (WGS) entry which is preliminary data.</text>
</comment>
<gene>
    <name evidence="2" type="ORF">GWI33_000258</name>
</gene>
<name>A0A834MM79_RHYFE</name>
<proteinExistence type="predicted"/>
<evidence type="ECO:0000256" key="1">
    <source>
        <dbReference type="SAM" id="MobiDB-lite"/>
    </source>
</evidence>
<keyword evidence="3" id="KW-1185">Reference proteome</keyword>
<dbReference type="AlphaFoldDB" id="A0A834MM79"/>
<accession>A0A834MM79</accession>
<sequence length="147" mass="16821">MLSKGTTNEWKDEESVVDVRTGNYFRPIKERLFESNIDVNNLDPRAKTIPEASDKNHRLFSSRPPEIIEKPTRDNRERPPEIHFAPDWRDKRSAPRPFQTAITLPNVNVNAVVSTLAGSRICLPRIYPLRVGKESTRRNIPAPSYGS</sequence>
<evidence type="ECO:0000313" key="3">
    <source>
        <dbReference type="Proteomes" id="UP000625711"/>
    </source>
</evidence>
<protein>
    <submittedName>
        <fullName evidence="2">Uncharacterized protein</fullName>
    </submittedName>
</protein>
<organism evidence="2 3">
    <name type="scientific">Rhynchophorus ferrugineus</name>
    <name type="common">Red palm weevil</name>
    <name type="synonym">Curculio ferrugineus</name>
    <dbReference type="NCBI Taxonomy" id="354439"/>
    <lineage>
        <taxon>Eukaryota</taxon>
        <taxon>Metazoa</taxon>
        <taxon>Ecdysozoa</taxon>
        <taxon>Arthropoda</taxon>
        <taxon>Hexapoda</taxon>
        <taxon>Insecta</taxon>
        <taxon>Pterygota</taxon>
        <taxon>Neoptera</taxon>
        <taxon>Endopterygota</taxon>
        <taxon>Coleoptera</taxon>
        <taxon>Polyphaga</taxon>
        <taxon>Cucujiformia</taxon>
        <taxon>Curculionidae</taxon>
        <taxon>Dryophthorinae</taxon>
        <taxon>Rhynchophorus</taxon>
    </lineage>
</organism>
<feature type="region of interest" description="Disordered" evidence="1">
    <location>
        <begin position="44"/>
        <end position="93"/>
    </location>
</feature>
<feature type="compositionally biased region" description="Basic and acidic residues" evidence="1">
    <location>
        <begin position="66"/>
        <end position="93"/>
    </location>
</feature>
<evidence type="ECO:0000313" key="2">
    <source>
        <dbReference type="EMBL" id="KAF7287911.1"/>
    </source>
</evidence>
<dbReference type="EMBL" id="JAACXV010000002">
    <property type="protein sequence ID" value="KAF7287911.1"/>
    <property type="molecule type" value="Genomic_DNA"/>
</dbReference>